<evidence type="ECO:0000313" key="3">
    <source>
        <dbReference type="EMBL" id="TEB45504.1"/>
    </source>
</evidence>
<dbReference type="Proteomes" id="UP000298340">
    <property type="component" value="Unassembled WGS sequence"/>
</dbReference>
<feature type="compositionally biased region" description="Gly residues" evidence="1">
    <location>
        <begin position="240"/>
        <end position="257"/>
    </location>
</feature>
<protein>
    <submittedName>
        <fullName evidence="3">Uncharacterized protein</fullName>
    </submittedName>
</protein>
<proteinExistence type="predicted"/>
<feature type="region of interest" description="Disordered" evidence="1">
    <location>
        <begin position="239"/>
        <end position="261"/>
    </location>
</feature>
<accession>A0A4Y7UGJ4</accession>
<reference evidence="2" key="3">
    <citation type="submission" date="2019-03" db="EMBL/GenBank/DDBJ databases">
        <authorList>
            <person name="Whitman W."/>
            <person name="Huntemann M."/>
            <person name="Clum A."/>
            <person name="Pillay M."/>
            <person name="Palaniappan K."/>
            <person name="Varghese N."/>
            <person name="Mikhailova N."/>
            <person name="Stamatis D."/>
            <person name="Reddy T."/>
            <person name="Daum C."/>
            <person name="Shapiro N."/>
            <person name="Ivanova N."/>
            <person name="Kyrpides N."/>
            <person name="Woyke T."/>
        </authorList>
    </citation>
    <scope>NUCLEOTIDE SEQUENCE</scope>
    <source>
        <strain evidence="2">P5626</strain>
    </source>
</reference>
<gene>
    <name evidence="3" type="ORF">D0809_00385</name>
    <name evidence="2" type="ORF">EV142_11079</name>
</gene>
<dbReference type="EMBL" id="QWDN01000001">
    <property type="protein sequence ID" value="TEB45504.1"/>
    <property type="molecule type" value="Genomic_DNA"/>
</dbReference>
<feature type="compositionally biased region" description="Polar residues" evidence="1">
    <location>
        <begin position="299"/>
        <end position="317"/>
    </location>
</feature>
<feature type="region of interest" description="Disordered" evidence="1">
    <location>
        <begin position="299"/>
        <end position="320"/>
    </location>
</feature>
<keyword evidence="4" id="KW-1185">Reference proteome</keyword>
<name>A0A4Y7UGJ4_9FLAO</name>
<dbReference type="EMBL" id="SLWA01000010">
    <property type="protein sequence ID" value="TCN52541.1"/>
    <property type="molecule type" value="Genomic_DNA"/>
</dbReference>
<dbReference type="Proteomes" id="UP000295270">
    <property type="component" value="Unassembled WGS sequence"/>
</dbReference>
<dbReference type="AlphaFoldDB" id="A0A4Y7UGJ4"/>
<organism evidence="3 5">
    <name type="scientific">Flavobacterium circumlabens</name>
    <dbReference type="NCBI Taxonomy" id="2133765"/>
    <lineage>
        <taxon>Bacteria</taxon>
        <taxon>Pseudomonadati</taxon>
        <taxon>Bacteroidota</taxon>
        <taxon>Flavobacteriia</taxon>
        <taxon>Flavobacteriales</taxon>
        <taxon>Flavobacteriaceae</taxon>
        <taxon>Flavobacterium</taxon>
    </lineage>
</organism>
<evidence type="ECO:0000313" key="2">
    <source>
        <dbReference type="EMBL" id="TCN52541.1"/>
    </source>
</evidence>
<reference evidence="3 5" key="2">
    <citation type="journal article" date="2018" name="Syst. Appl. Microbiol.">
        <title>Flavobacterium circumlabens sp. nov. and Flavobacterium cupreum sp. nov., two psychrotrophic species isolated from Antarctic environmental samples.</title>
        <authorList>
            <person name="Kralova S."/>
            <person name="Busse H.J."/>
            <person name="Svec P."/>
            <person name="Maslanova I."/>
            <person name="Stankova E."/>
            <person name="Bartak M."/>
            <person name="Sedlacek I."/>
        </authorList>
    </citation>
    <scope>NUCLEOTIDE SEQUENCE [LARGE SCALE GENOMIC DNA]</scope>
    <source>
        <strain evidence="3 5">CCM 8828</strain>
    </source>
</reference>
<reference evidence="2 4" key="1">
    <citation type="journal article" date="2015" name="Stand. Genomic Sci.">
        <title>Genomic Encyclopedia of Bacterial and Archaeal Type Strains, Phase III: the genomes of soil and plant-associated and newly described type strains.</title>
        <authorList>
            <person name="Whitman W.B."/>
            <person name="Woyke T."/>
            <person name="Klenk H.P."/>
            <person name="Zhou Y."/>
            <person name="Lilburn T.G."/>
            <person name="Beck B.J."/>
            <person name="De Vos P."/>
            <person name="Vandamme P."/>
            <person name="Eisen J.A."/>
            <person name="Garrity G."/>
            <person name="Hugenholtz P."/>
            <person name="Kyrpides N.C."/>
        </authorList>
    </citation>
    <scope>NUCLEOTIDE SEQUENCE [LARGE SCALE GENOMIC DNA]</scope>
    <source>
        <strain evidence="2 4">P5626</strain>
    </source>
</reference>
<evidence type="ECO:0000313" key="5">
    <source>
        <dbReference type="Proteomes" id="UP000298340"/>
    </source>
</evidence>
<comment type="caution">
    <text evidence="3">The sequence shown here is derived from an EMBL/GenBank/DDBJ whole genome shotgun (WGS) entry which is preliminary data.</text>
</comment>
<evidence type="ECO:0000256" key="1">
    <source>
        <dbReference type="SAM" id="MobiDB-lite"/>
    </source>
</evidence>
<sequence length="475" mass="51645">MKENFKRAAGVITVVLIAVFFTRCQQEDEVVSEGSATLSSAKAWFKEYEAKGDNYVYLQNLLYDWPGAIVKQAEDGTETIVVPIKELKTDQAEIWQQRLYLYKLPDGSYKASLVEIYPDKAAPQEDQSMEGGNFNGYISVWDLKKGFVKAAQFKDNHAVEDGIVEVLPREDKTTYRAPSLNPCGDGCNDGAGGGNPIQVPRILPTELREVVKINSYTGPKPKLGTPVAYYGPRSPVIGGTTPGGYTSHGGGNGGGGTAPPPATAVNPCDKLKTLLTNANFKAKEEELRKKTNLKVETGYMQSKNGPFTPLTGTSSTENSDKISLGSDANTVGYIHTHLDPYERVNADGETQSVEPIKMFSPGDVKAFVILLLNSSRNSIPIDNIYGTMVSSSATYQLRFSGNINDVILKGGSINWVGLDDLYIETMKNNSLEKGFLKFLNEQIGISGIELYKIEASGNSQKTLDNTGKVSTINCN</sequence>
<evidence type="ECO:0000313" key="4">
    <source>
        <dbReference type="Proteomes" id="UP000295270"/>
    </source>
</evidence>